<accession>A0ABQ2Y1H3</accession>
<gene>
    <name evidence="2" type="ORF">GCM10010946_23580</name>
</gene>
<feature type="domain" description="Beta-lactamase-related" evidence="1">
    <location>
        <begin position="74"/>
        <end position="316"/>
    </location>
</feature>
<name>A0ABQ2Y1H3_9BURK</name>
<evidence type="ECO:0000259" key="1">
    <source>
        <dbReference type="Pfam" id="PF00144"/>
    </source>
</evidence>
<dbReference type="InterPro" id="IPR050789">
    <property type="entry name" value="Diverse_Enzym_Activities"/>
</dbReference>
<dbReference type="PANTHER" id="PTHR43283">
    <property type="entry name" value="BETA-LACTAMASE-RELATED"/>
    <property type="match status" value="1"/>
</dbReference>
<comment type="caution">
    <text evidence="2">The sequence shown here is derived from an EMBL/GenBank/DDBJ whole genome shotgun (WGS) entry which is preliminary data.</text>
</comment>
<evidence type="ECO:0000313" key="2">
    <source>
        <dbReference type="EMBL" id="GGX44309.1"/>
    </source>
</evidence>
<reference evidence="3" key="1">
    <citation type="journal article" date="2019" name="Int. J. Syst. Evol. Microbiol.">
        <title>The Global Catalogue of Microorganisms (GCM) 10K type strain sequencing project: providing services to taxonomists for standard genome sequencing and annotation.</title>
        <authorList>
            <consortium name="The Broad Institute Genomics Platform"/>
            <consortium name="The Broad Institute Genome Sequencing Center for Infectious Disease"/>
            <person name="Wu L."/>
            <person name="Ma J."/>
        </authorList>
    </citation>
    <scope>NUCLEOTIDE SEQUENCE [LARGE SCALE GENOMIC DNA]</scope>
    <source>
        <strain evidence="3">KCTC 23917</strain>
    </source>
</reference>
<dbReference type="InterPro" id="IPR012338">
    <property type="entry name" value="Beta-lactam/transpept-like"/>
</dbReference>
<sequence length="392" mass="42511">MGRHYTCAVHKLPFSDCFGTLPDNLTDFSLLPRSYFMLSVSRSRRLLCGILLTLSTHLSAVAADTAALEKATDQLAQSGFQGAVVAARGDQIFLQKSIGNFGALNKTFRFASVTKMMTAILIMQEVDAGKLKLDDALEKYWPDYPNADARKTTIRQLLMHYSGLYNENAIPDFHMKAANRGDNMQEFATGVCAQAVQAAPGARFDYNNCDYMVLGALLEKLNRQSFQQLLQKRVFQPAGMKQAGLYTAAMQDNPSHVHGILNGQPEPEVNLASYGAAGSSFGTLPDLIAMNRAFIQGKLISAAARAEMTKPNATGGALGVWVYPFSGADPAKPVVITERQGWIAGLRILNLVDTNSGNILILVSTNGDLDMTQTWANQGPAAPLLTALLKTR</sequence>
<dbReference type="Gene3D" id="3.40.710.10">
    <property type="entry name" value="DD-peptidase/beta-lactamase superfamily"/>
    <property type="match status" value="1"/>
</dbReference>
<keyword evidence="3" id="KW-1185">Reference proteome</keyword>
<organism evidence="2 3">
    <name type="scientific">Undibacterium squillarum</name>
    <dbReference type="NCBI Taxonomy" id="1131567"/>
    <lineage>
        <taxon>Bacteria</taxon>
        <taxon>Pseudomonadati</taxon>
        <taxon>Pseudomonadota</taxon>
        <taxon>Betaproteobacteria</taxon>
        <taxon>Burkholderiales</taxon>
        <taxon>Oxalobacteraceae</taxon>
        <taxon>Undibacterium</taxon>
    </lineage>
</organism>
<dbReference type="Pfam" id="PF00144">
    <property type="entry name" value="Beta-lactamase"/>
    <property type="match status" value="1"/>
</dbReference>
<protein>
    <recommendedName>
        <fullName evidence="1">Beta-lactamase-related domain-containing protein</fullName>
    </recommendedName>
</protein>
<dbReference type="SUPFAM" id="SSF56601">
    <property type="entry name" value="beta-lactamase/transpeptidase-like"/>
    <property type="match status" value="1"/>
</dbReference>
<proteinExistence type="predicted"/>
<dbReference type="Proteomes" id="UP000653343">
    <property type="component" value="Unassembled WGS sequence"/>
</dbReference>
<dbReference type="InterPro" id="IPR001466">
    <property type="entry name" value="Beta-lactam-related"/>
</dbReference>
<evidence type="ECO:0000313" key="3">
    <source>
        <dbReference type="Proteomes" id="UP000653343"/>
    </source>
</evidence>
<dbReference type="EMBL" id="BMYU01000005">
    <property type="protein sequence ID" value="GGX44309.1"/>
    <property type="molecule type" value="Genomic_DNA"/>
</dbReference>